<dbReference type="Pfam" id="PF05016">
    <property type="entry name" value="ParE_toxin"/>
    <property type="match status" value="1"/>
</dbReference>
<dbReference type="InterPro" id="IPR035093">
    <property type="entry name" value="RelE/ParE_toxin_dom_sf"/>
</dbReference>
<evidence type="ECO:0000313" key="3">
    <source>
        <dbReference type="Proteomes" id="UP001628124"/>
    </source>
</evidence>
<dbReference type="SUPFAM" id="SSF143011">
    <property type="entry name" value="RelE-like"/>
    <property type="match status" value="1"/>
</dbReference>
<evidence type="ECO:0008006" key="4">
    <source>
        <dbReference type="Google" id="ProtNLM"/>
    </source>
</evidence>
<name>A0ABP9TW08_9RICK</name>
<dbReference type="RefSeq" id="WP_412708434.1">
    <property type="nucleotide sequence ID" value="NZ_BAABMM010000040.1"/>
</dbReference>
<dbReference type="Proteomes" id="UP001628124">
    <property type="component" value="Unassembled WGS sequence"/>
</dbReference>
<keyword evidence="3" id="KW-1185">Reference proteome</keyword>
<gene>
    <name evidence="2" type="ORF">KNCP2_10940</name>
</gene>
<organism evidence="2 3">
    <name type="scientific">Candidatus Rickettsia kedanie</name>
    <dbReference type="NCBI Taxonomy" id="3115352"/>
    <lineage>
        <taxon>Bacteria</taxon>
        <taxon>Pseudomonadati</taxon>
        <taxon>Pseudomonadota</taxon>
        <taxon>Alphaproteobacteria</taxon>
        <taxon>Rickettsiales</taxon>
        <taxon>Rickettsiaceae</taxon>
        <taxon>Rickettsieae</taxon>
        <taxon>Rickettsia</taxon>
        <taxon>spotted fever group</taxon>
    </lineage>
</organism>
<proteinExistence type="predicted"/>
<dbReference type="Gene3D" id="3.30.2310.20">
    <property type="entry name" value="RelE-like"/>
    <property type="match status" value="1"/>
</dbReference>
<reference evidence="2 3" key="1">
    <citation type="journal article" date="2024" name="Microbiol. Immunol.">
        <title>Discovery of a novel spotted fever group Rickettsia, 'Candidatus Rickettsia kedanie,' in unfed larval chigger mites, Leptotrombidium scutellare.</title>
        <authorList>
            <person name="Ogawa M."/>
            <person name="Matsutani M."/>
            <person name="Katayama T."/>
            <person name="Takada N."/>
            <person name="Noda S."/>
            <person name="Takahashi M."/>
            <person name="Kageyama D."/>
            <person name="Hanaoka N."/>
            <person name="Ebihara H."/>
        </authorList>
    </citation>
    <scope>NUCLEOTIDE SEQUENCE [LARGE SCALE GENOMIC DNA]</scope>
    <source>
        <strain evidence="2 3">KNCP2-13</strain>
    </source>
</reference>
<protein>
    <recommendedName>
        <fullName evidence="4">Toxin YoeB</fullName>
    </recommendedName>
</protein>
<keyword evidence="1" id="KW-1277">Toxin-antitoxin system</keyword>
<dbReference type="InterPro" id="IPR007712">
    <property type="entry name" value="RelE/ParE_toxin"/>
</dbReference>
<dbReference type="EMBL" id="BAABMM010000040">
    <property type="protein sequence ID" value="GAA5252806.1"/>
    <property type="molecule type" value="Genomic_DNA"/>
</dbReference>
<evidence type="ECO:0000256" key="1">
    <source>
        <dbReference type="ARBA" id="ARBA00022649"/>
    </source>
</evidence>
<comment type="caution">
    <text evidence="2">The sequence shown here is derived from an EMBL/GenBank/DDBJ whole genome shotgun (WGS) entry which is preliminary data.</text>
</comment>
<accession>A0ABP9TW08</accession>
<sequence>MYTLYYTHDAKKDFKKIIKSNHKEIYLQCLDLIAQNPFQTPPPYKKLLGSINIKHRLFYEVDEKNKRIKILKMWNHYDDN</sequence>
<evidence type="ECO:0000313" key="2">
    <source>
        <dbReference type="EMBL" id="GAA5252806.1"/>
    </source>
</evidence>